<dbReference type="STRING" id="69332.A0A388KDB3"/>
<reference evidence="2 3" key="1">
    <citation type="journal article" date="2018" name="Cell">
        <title>The Chara Genome: Secondary Complexity and Implications for Plant Terrestrialization.</title>
        <authorList>
            <person name="Nishiyama T."/>
            <person name="Sakayama H."/>
            <person name="Vries J.D."/>
            <person name="Buschmann H."/>
            <person name="Saint-Marcoux D."/>
            <person name="Ullrich K.K."/>
            <person name="Haas F.B."/>
            <person name="Vanderstraeten L."/>
            <person name="Becker D."/>
            <person name="Lang D."/>
            <person name="Vosolsobe S."/>
            <person name="Rombauts S."/>
            <person name="Wilhelmsson P.K.I."/>
            <person name="Janitza P."/>
            <person name="Kern R."/>
            <person name="Heyl A."/>
            <person name="Rumpler F."/>
            <person name="Villalobos L.I.A.C."/>
            <person name="Clay J.M."/>
            <person name="Skokan R."/>
            <person name="Toyoda A."/>
            <person name="Suzuki Y."/>
            <person name="Kagoshima H."/>
            <person name="Schijlen E."/>
            <person name="Tajeshwar N."/>
            <person name="Catarino B."/>
            <person name="Hetherington A.J."/>
            <person name="Saltykova A."/>
            <person name="Bonnot C."/>
            <person name="Breuninger H."/>
            <person name="Symeonidi A."/>
            <person name="Radhakrishnan G.V."/>
            <person name="Van Nieuwerburgh F."/>
            <person name="Deforce D."/>
            <person name="Chang C."/>
            <person name="Karol K.G."/>
            <person name="Hedrich R."/>
            <person name="Ulvskov P."/>
            <person name="Glockner G."/>
            <person name="Delwiche C.F."/>
            <person name="Petrasek J."/>
            <person name="Van de Peer Y."/>
            <person name="Friml J."/>
            <person name="Beilby M."/>
            <person name="Dolan L."/>
            <person name="Kohara Y."/>
            <person name="Sugano S."/>
            <person name="Fujiyama A."/>
            <person name="Delaux P.-M."/>
            <person name="Quint M."/>
            <person name="TheiBen G."/>
            <person name="Hagemann M."/>
            <person name="Harholt J."/>
            <person name="Dunand C."/>
            <person name="Zachgo S."/>
            <person name="Langdale J."/>
            <person name="Maumus F."/>
            <person name="Straeten D.V.D."/>
            <person name="Gould S.B."/>
            <person name="Rensing S.A."/>
        </authorList>
    </citation>
    <scope>NUCLEOTIDE SEQUENCE [LARGE SCALE GENOMIC DNA]</scope>
    <source>
        <strain evidence="2 3">S276</strain>
    </source>
</reference>
<comment type="caution">
    <text evidence="2">The sequence shown here is derived from an EMBL/GenBank/DDBJ whole genome shotgun (WGS) entry which is preliminary data.</text>
</comment>
<dbReference type="Pfam" id="PF14273">
    <property type="entry name" value="DUF4360"/>
    <property type="match status" value="1"/>
</dbReference>
<evidence type="ECO:0000313" key="3">
    <source>
        <dbReference type="Proteomes" id="UP000265515"/>
    </source>
</evidence>
<dbReference type="AlphaFoldDB" id="A0A388KDB3"/>
<dbReference type="PANTHER" id="PTHR38847">
    <property type="match status" value="1"/>
</dbReference>
<dbReference type="InterPro" id="IPR025649">
    <property type="entry name" value="DUF4360"/>
</dbReference>
<proteinExistence type="predicted"/>
<dbReference type="Gramene" id="GBG68021">
    <property type="protein sequence ID" value="GBG68021"/>
    <property type="gene ID" value="CBR_g1141"/>
</dbReference>
<feature type="signal peptide" evidence="1">
    <location>
        <begin position="1"/>
        <end position="27"/>
    </location>
</feature>
<accession>A0A388KDB3</accession>
<gene>
    <name evidence="2" type="ORF">CBR_g1141</name>
</gene>
<dbReference type="Proteomes" id="UP000265515">
    <property type="component" value="Unassembled WGS sequence"/>
</dbReference>
<sequence>MAQRGFPPVPSVATMAALLLLTFLTSAIHGQAASPEAGTVKISGFQYAGDGCPAGSAEGAVSDDGQAITMMFSKYTASTDAGLDGLRKKCTVTVNLSYPPGFRFHLGTVTMRGYAKLDAGTNGTAQTSYYISGLPGTAKANRVITGSFNDNYEFTDQFGVLVYSKCNVVRDLNLNSEVRVNAGDPAKNALMTVDSQDLKLTQEFAIIWESC</sequence>
<dbReference type="PANTHER" id="PTHR38847:SF1">
    <property type="entry name" value="PSEUDOURIDINE SYNTHASE RSUA_RLUA-LIKE DOMAIN-CONTAINING PROTEIN"/>
    <property type="match status" value="1"/>
</dbReference>
<keyword evidence="3" id="KW-1185">Reference proteome</keyword>
<feature type="chain" id="PRO_5017419058" description="DUF4360 domain-containing protein" evidence="1">
    <location>
        <begin position="28"/>
        <end position="211"/>
    </location>
</feature>
<keyword evidence="1" id="KW-0732">Signal</keyword>
<dbReference type="OrthoDB" id="152248at2759"/>
<evidence type="ECO:0000256" key="1">
    <source>
        <dbReference type="SAM" id="SignalP"/>
    </source>
</evidence>
<evidence type="ECO:0008006" key="4">
    <source>
        <dbReference type="Google" id="ProtNLM"/>
    </source>
</evidence>
<evidence type="ECO:0000313" key="2">
    <source>
        <dbReference type="EMBL" id="GBG68021.1"/>
    </source>
</evidence>
<protein>
    <recommendedName>
        <fullName evidence="4">DUF4360 domain-containing protein</fullName>
    </recommendedName>
</protein>
<dbReference type="EMBL" id="BFEA01000095">
    <property type="protein sequence ID" value="GBG68021.1"/>
    <property type="molecule type" value="Genomic_DNA"/>
</dbReference>
<organism evidence="2 3">
    <name type="scientific">Chara braunii</name>
    <name type="common">Braun's stonewort</name>
    <dbReference type="NCBI Taxonomy" id="69332"/>
    <lineage>
        <taxon>Eukaryota</taxon>
        <taxon>Viridiplantae</taxon>
        <taxon>Streptophyta</taxon>
        <taxon>Charophyceae</taxon>
        <taxon>Charales</taxon>
        <taxon>Characeae</taxon>
        <taxon>Chara</taxon>
    </lineage>
</organism>
<name>A0A388KDB3_CHABU</name>